<keyword evidence="5" id="KW-0998">Cell outer membrane</keyword>
<reference evidence="8 9" key="1">
    <citation type="submission" date="2019-01" db="EMBL/GenBank/DDBJ databases">
        <title>Filimonas sp. strain TTM-71.</title>
        <authorList>
            <person name="Chen W.-M."/>
        </authorList>
    </citation>
    <scope>NUCLEOTIDE SEQUENCE [LARGE SCALE GENOMIC DNA]</scope>
    <source>
        <strain evidence="8 9">TTM-71</strain>
    </source>
</reference>
<organism evidence="8 9">
    <name type="scientific">Filimonas effusa</name>
    <dbReference type="NCBI Taxonomy" id="2508721"/>
    <lineage>
        <taxon>Bacteria</taxon>
        <taxon>Pseudomonadati</taxon>
        <taxon>Bacteroidota</taxon>
        <taxon>Chitinophagia</taxon>
        <taxon>Chitinophagales</taxon>
        <taxon>Chitinophagaceae</taxon>
        <taxon>Filimonas</taxon>
    </lineage>
</organism>
<comment type="subcellular location">
    <subcellularLocation>
        <location evidence="1">Cell outer membrane</location>
    </subcellularLocation>
</comment>
<proteinExistence type="inferred from homology"/>
<evidence type="ECO:0000256" key="1">
    <source>
        <dbReference type="ARBA" id="ARBA00004442"/>
    </source>
</evidence>
<dbReference type="InterPro" id="IPR012944">
    <property type="entry name" value="SusD_RagB_dom"/>
</dbReference>
<name>A0A4Q1DES7_9BACT</name>
<dbReference type="PROSITE" id="PS51257">
    <property type="entry name" value="PROKAR_LIPOPROTEIN"/>
    <property type="match status" value="1"/>
</dbReference>
<dbReference type="Gene3D" id="1.25.40.390">
    <property type="match status" value="1"/>
</dbReference>
<keyword evidence="3" id="KW-0732">Signal</keyword>
<dbReference type="Pfam" id="PF14322">
    <property type="entry name" value="SusD-like_3"/>
    <property type="match status" value="1"/>
</dbReference>
<evidence type="ECO:0000256" key="5">
    <source>
        <dbReference type="ARBA" id="ARBA00023237"/>
    </source>
</evidence>
<dbReference type="InterPro" id="IPR011990">
    <property type="entry name" value="TPR-like_helical_dom_sf"/>
</dbReference>
<feature type="domain" description="SusD-like N-terminal" evidence="7">
    <location>
        <begin position="22"/>
        <end position="225"/>
    </location>
</feature>
<evidence type="ECO:0000256" key="3">
    <source>
        <dbReference type="ARBA" id="ARBA00022729"/>
    </source>
</evidence>
<gene>
    <name evidence="8" type="ORF">ESB13_06760</name>
</gene>
<evidence type="ECO:0000259" key="6">
    <source>
        <dbReference type="Pfam" id="PF07980"/>
    </source>
</evidence>
<evidence type="ECO:0000313" key="8">
    <source>
        <dbReference type="EMBL" id="RXK87445.1"/>
    </source>
</evidence>
<accession>A0A4Q1DES7</accession>
<sequence>MKRLGLYIVLALAAAGSTGCSKFLEKEPDNRAKLNSPEKVALLLATAYPKGSYIPFMELSTDNVNERSSGGTPNVTMDPYNFVDVRDNNEDSPEFYWNSCYTAIAAANEALEAIELAPEADKRKYSASKGEALVARAYAHFMLVNVFSKFYNEASFANDPGIPYVTKPEKVVIEQYERGTVKETYEKIEKDLLEGLPLLKDESYTVPQYHFTRNAAYAFAARFYLFQKKYDDVLYYTQQFIGADVTTKLRPWNSTYLTYTRLELYANYQKATEPANLLLAETQSTWPRYVYSSRHSFDLTTVPLIQYVPIIGKRWSFLFQAYGNDQVYIPKINEYFVRASVNADYGDVYFMTPLFTMEEALFNRAEAMIYKGNYNGALDLINKYLSTRVYLYSASTDVLTQQDIVDFFGNNKMQENLIELLLAYKQSEFVHEGLRWFDILRYDIPVTHYFVNGSRKTLEAGSNRRVFQIPQSATLSGIELNPR</sequence>
<evidence type="ECO:0000256" key="2">
    <source>
        <dbReference type="ARBA" id="ARBA00006275"/>
    </source>
</evidence>
<evidence type="ECO:0000313" key="9">
    <source>
        <dbReference type="Proteomes" id="UP000290545"/>
    </source>
</evidence>
<dbReference type="SUPFAM" id="SSF48452">
    <property type="entry name" value="TPR-like"/>
    <property type="match status" value="1"/>
</dbReference>
<protein>
    <submittedName>
        <fullName evidence="8">RagB/SusD family nutrient uptake outer membrane protein</fullName>
    </submittedName>
</protein>
<keyword evidence="4" id="KW-0472">Membrane</keyword>
<comment type="caution">
    <text evidence="8">The sequence shown here is derived from an EMBL/GenBank/DDBJ whole genome shotgun (WGS) entry which is preliminary data.</text>
</comment>
<keyword evidence="9" id="KW-1185">Reference proteome</keyword>
<comment type="similarity">
    <text evidence="2">Belongs to the SusD family.</text>
</comment>
<feature type="domain" description="RagB/SusD" evidence="6">
    <location>
        <begin position="357"/>
        <end position="454"/>
    </location>
</feature>
<dbReference type="AlphaFoldDB" id="A0A4Q1DES7"/>
<dbReference type="InterPro" id="IPR033985">
    <property type="entry name" value="SusD-like_N"/>
</dbReference>
<evidence type="ECO:0000259" key="7">
    <source>
        <dbReference type="Pfam" id="PF14322"/>
    </source>
</evidence>
<evidence type="ECO:0000256" key="4">
    <source>
        <dbReference type="ARBA" id="ARBA00023136"/>
    </source>
</evidence>
<dbReference type="EMBL" id="SDHZ01000001">
    <property type="protein sequence ID" value="RXK87445.1"/>
    <property type="molecule type" value="Genomic_DNA"/>
</dbReference>
<dbReference type="GO" id="GO:0009279">
    <property type="term" value="C:cell outer membrane"/>
    <property type="evidence" value="ECO:0007669"/>
    <property type="project" value="UniProtKB-SubCell"/>
</dbReference>
<dbReference type="Pfam" id="PF07980">
    <property type="entry name" value="SusD_RagB"/>
    <property type="match status" value="1"/>
</dbReference>
<dbReference type="OrthoDB" id="1147023at2"/>
<dbReference type="Proteomes" id="UP000290545">
    <property type="component" value="Unassembled WGS sequence"/>
</dbReference>